<keyword evidence="2" id="KW-1185">Reference proteome</keyword>
<sequence>MYQLEPGIYRFTAENESVGFYRLGLDLELQAGKTYYLKWFVGDLSSLETAVYGGIGVGVASYDYKFIRLPSEVAMPEIRTLSYSGPQ</sequence>
<proteinExistence type="predicted"/>
<dbReference type="Proteomes" id="UP001569414">
    <property type="component" value="Unassembled WGS sequence"/>
</dbReference>
<evidence type="ECO:0000313" key="1">
    <source>
        <dbReference type="EMBL" id="MFA0791125.1"/>
    </source>
</evidence>
<name>A0ABV4NPE7_9GAMM</name>
<comment type="caution">
    <text evidence="1">The sequence shown here is derived from an EMBL/GenBank/DDBJ whole genome shotgun (WGS) entry which is preliminary data.</text>
</comment>
<gene>
    <name evidence="1" type="ORF">ACCI51_11265</name>
</gene>
<evidence type="ECO:0000313" key="2">
    <source>
        <dbReference type="Proteomes" id="UP001569414"/>
    </source>
</evidence>
<protein>
    <recommendedName>
        <fullName evidence="3">DUF2846 domain-containing protein</fullName>
    </recommendedName>
</protein>
<dbReference type="RefSeq" id="WP_371843626.1">
    <property type="nucleotide sequence ID" value="NZ_JBGMEL010000010.1"/>
</dbReference>
<reference evidence="1 2" key="1">
    <citation type="submission" date="2024-08" db="EMBL/GenBank/DDBJ databases">
        <authorList>
            <person name="Ishaq N."/>
        </authorList>
    </citation>
    <scope>NUCLEOTIDE SEQUENCE [LARGE SCALE GENOMIC DNA]</scope>
    <source>
        <strain evidence="1 2">JCM 30400</strain>
    </source>
</reference>
<dbReference type="EMBL" id="JBGMEL010000010">
    <property type="protein sequence ID" value="MFA0791125.1"/>
    <property type="molecule type" value="Genomic_DNA"/>
</dbReference>
<accession>A0ABV4NPE7</accession>
<evidence type="ECO:0008006" key="3">
    <source>
        <dbReference type="Google" id="ProtNLM"/>
    </source>
</evidence>
<organism evidence="1 2">
    <name type="scientific">Microbulbifer echini</name>
    <dbReference type="NCBI Taxonomy" id="1529067"/>
    <lineage>
        <taxon>Bacteria</taxon>
        <taxon>Pseudomonadati</taxon>
        <taxon>Pseudomonadota</taxon>
        <taxon>Gammaproteobacteria</taxon>
        <taxon>Cellvibrionales</taxon>
        <taxon>Microbulbiferaceae</taxon>
        <taxon>Microbulbifer</taxon>
    </lineage>
</organism>